<proteinExistence type="predicted"/>
<dbReference type="GO" id="GO:0016289">
    <property type="term" value="F:acyl-CoA hydrolase activity"/>
    <property type="evidence" value="ECO:0007669"/>
    <property type="project" value="UniProtKB-ARBA"/>
</dbReference>
<dbReference type="InterPro" id="IPR029069">
    <property type="entry name" value="HotDog_dom_sf"/>
</dbReference>
<feature type="domain" description="Thioesterase" evidence="2">
    <location>
        <begin position="55"/>
        <end position="126"/>
    </location>
</feature>
<evidence type="ECO:0000259" key="2">
    <source>
        <dbReference type="Pfam" id="PF03061"/>
    </source>
</evidence>
<accession>A0A2W5RD35</accession>
<dbReference type="Gene3D" id="3.10.129.10">
    <property type="entry name" value="Hotdog Thioesterase"/>
    <property type="match status" value="1"/>
</dbReference>
<reference evidence="3 4" key="1">
    <citation type="submission" date="2017-08" db="EMBL/GenBank/DDBJ databases">
        <title>Infants hospitalized years apart are colonized by the same room-sourced microbial strains.</title>
        <authorList>
            <person name="Brooks B."/>
            <person name="Olm M.R."/>
            <person name="Firek B.A."/>
            <person name="Baker R."/>
            <person name="Thomas B.C."/>
            <person name="Morowitz M.J."/>
            <person name="Banfield J.F."/>
        </authorList>
    </citation>
    <scope>NUCLEOTIDE SEQUENCE [LARGE SCALE GENOMIC DNA]</scope>
    <source>
        <strain evidence="3">S2_005_001_R1_22</strain>
    </source>
</reference>
<dbReference type="InterPro" id="IPR003736">
    <property type="entry name" value="PAAI_dom"/>
</dbReference>
<dbReference type="SUPFAM" id="SSF54637">
    <property type="entry name" value="Thioesterase/thiol ester dehydrase-isomerase"/>
    <property type="match status" value="1"/>
</dbReference>
<dbReference type="CDD" id="cd03443">
    <property type="entry name" value="PaaI_thioesterase"/>
    <property type="match status" value="1"/>
</dbReference>
<gene>
    <name evidence="3" type="ORF">DI544_06305</name>
</gene>
<comment type="caution">
    <text evidence="3">The sequence shown here is derived from an EMBL/GenBank/DDBJ whole genome shotgun (WGS) entry which is preliminary data.</text>
</comment>
<dbReference type="InterPro" id="IPR006683">
    <property type="entry name" value="Thioestr_dom"/>
</dbReference>
<dbReference type="EMBL" id="QFQI01000003">
    <property type="protein sequence ID" value="PZQ61180.1"/>
    <property type="molecule type" value="Genomic_DNA"/>
</dbReference>
<dbReference type="Pfam" id="PF03061">
    <property type="entry name" value="4HBT"/>
    <property type="match status" value="1"/>
</dbReference>
<dbReference type="AlphaFoldDB" id="A0A2W5RD35"/>
<evidence type="ECO:0000256" key="1">
    <source>
        <dbReference type="ARBA" id="ARBA00022801"/>
    </source>
</evidence>
<dbReference type="NCBIfam" id="TIGR00369">
    <property type="entry name" value="unchar_dom_1"/>
    <property type="match status" value="1"/>
</dbReference>
<organism evidence="3 4">
    <name type="scientific">Sphingomonas taxi</name>
    <dbReference type="NCBI Taxonomy" id="1549858"/>
    <lineage>
        <taxon>Bacteria</taxon>
        <taxon>Pseudomonadati</taxon>
        <taxon>Pseudomonadota</taxon>
        <taxon>Alphaproteobacteria</taxon>
        <taxon>Sphingomonadales</taxon>
        <taxon>Sphingomonadaceae</taxon>
        <taxon>Sphingomonas</taxon>
    </lineage>
</organism>
<name>A0A2W5RD35_9SPHN</name>
<sequence length="150" mass="16308">MEWDSTLIARQMLDSPRFAGHSGRLGVRYHDSGDGWIELALPYSEELIGDEDSGVIASGPIIALMDVATSLAVWNRIRTLAPHATMDLRIDYLRPARPGRTVIGRAECLRVARSIAFTRGIAHDGDLADPVAHVAATFMVPAGRYPKVAS</sequence>
<evidence type="ECO:0000313" key="3">
    <source>
        <dbReference type="EMBL" id="PZQ61180.1"/>
    </source>
</evidence>
<protein>
    <submittedName>
        <fullName evidence="3">Phenylacetic acid degradation protein</fullName>
    </submittedName>
</protein>
<keyword evidence="1" id="KW-0378">Hydrolase</keyword>
<evidence type="ECO:0000313" key="4">
    <source>
        <dbReference type="Proteomes" id="UP000249229"/>
    </source>
</evidence>
<dbReference type="Proteomes" id="UP000249229">
    <property type="component" value="Unassembled WGS sequence"/>
</dbReference>